<dbReference type="OrthoDB" id="3362851at2759"/>
<comment type="subcellular location">
    <subcellularLocation>
        <location evidence="1">Nucleus</location>
    </subcellularLocation>
</comment>
<dbReference type="GO" id="GO:0005634">
    <property type="term" value="C:nucleus"/>
    <property type="evidence" value="ECO:0007669"/>
    <property type="project" value="UniProtKB-SubCell"/>
</dbReference>
<gene>
    <name evidence="4" type="ORF">I303_06992</name>
</gene>
<sequence>MSTRHEGSVNDNDNDLDPKLGTAKEERESSKKRKTGPNENNERPPRRALSCTECKRRKTKRGKPQDCKWEGLTPNFLSDDNYDHKQTTKDHSLKFVSSSTTTPLQEVDALRRQVDRLEQLVNTLATRTNLLPTSTHPSGLIPISARNHNRPFGSSDDLESAAISLEHFVVGPGVRPGLTESINPDDSLHHQHSGLSSPSHPSNFPLKSLFTTSSIDPTLLTALPQLLPNSPVAQYLVESFIDGPIHKTWHVFAQQAFRSTLREYALVSLDDLEKILDPVWFAVYLMTLAFSIKFGSPNIDNVLGFERHALPSILQKASVRVLEASDYLSRPQIGHIQHFGHSTEESSIALRHLDSAITTAQWLELDTVRETLPPALMHDIALQALEPAHQVEICKQLYHLLNFMDGSIFKRAGLWRLAAVGDWNLDPQMAHSKGDGVLQPKNLNDLDFDNGADPEEHPYMTEASISRTGSAFAGMIQTYETQQNNYMPFERMMAYSKALKKLLNHMPDAPHSSHGWMMNTLACSMHYRLIKIHRPTMIRGYDDDEWRFSTLAAVASARKILDVQQTMAAWPELRPGFMMRWIIGSVTIVSIDSLLRKIKIPHMRDQANSICIGTFAHLKPAVTAILDTVDHFAHERQVPKEELDVDAFFRRVKDTLTPDKREPDAAQAMPFVPSLDIDQFLSNFDQDLGQGGSGFGSGSGSGDASQEWMNADWGLM</sequence>
<evidence type="ECO:0000256" key="3">
    <source>
        <dbReference type="SAM" id="MobiDB-lite"/>
    </source>
</evidence>
<dbReference type="InterPro" id="IPR050613">
    <property type="entry name" value="Sec_Metabolite_Reg"/>
</dbReference>
<dbReference type="AlphaFoldDB" id="A0A1A5ZWQ1"/>
<dbReference type="PANTHER" id="PTHR31001">
    <property type="entry name" value="UNCHARACTERIZED TRANSCRIPTIONAL REGULATORY PROTEIN"/>
    <property type="match status" value="1"/>
</dbReference>
<protein>
    <recommendedName>
        <fullName evidence="5">Transcription factor domain-containing protein</fullName>
    </recommendedName>
</protein>
<evidence type="ECO:0000256" key="1">
    <source>
        <dbReference type="ARBA" id="ARBA00004123"/>
    </source>
</evidence>
<feature type="region of interest" description="Disordered" evidence="3">
    <location>
        <begin position="691"/>
        <end position="716"/>
    </location>
</feature>
<dbReference type="EMBL" id="KI894035">
    <property type="protein sequence ID" value="OBR82233.1"/>
    <property type="molecule type" value="Genomic_DNA"/>
</dbReference>
<feature type="region of interest" description="Disordered" evidence="3">
    <location>
        <begin position="1"/>
        <end position="83"/>
    </location>
</feature>
<name>A0A1A5ZWQ1_9TREE</name>
<dbReference type="STRING" id="1296121.A0A1A5ZWQ1"/>
<dbReference type="VEuPathDB" id="FungiDB:I303_06992"/>
<dbReference type="PANTHER" id="PTHR31001:SF90">
    <property type="entry name" value="CENTROMERE DNA-BINDING PROTEIN COMPLEX CBF3 SUBUNIT B"/>
    <property type="match status" value="1"/>
</dbReference>
<evidence type="ECO:0000313" key="4">
    <source>
        <dbReference type="EMBL" id="OBR82233.1"/>
    </source>
</evidence>
<accession>A0A1A5ZWQ1</accession>
<evidence type="ECO:0008006" key="5">
    <source>
        <dbReference type="Google" id="ProtNLM"/>
    </source>
</evidence>
<feature type="compositionally biased region" description="Basic and acidic residues" evidence="3">
    <location>
        <begin position="16"/>
        <end position="29"/>
    </location>
</feature>
<feature type="compositionally biased region" description="Gly residues" evidence="3">
    <location>
        <begin position="691"/>
        <end position="701"/>
    </location>
</feature>
<proteinExistence type="predicted"/>
<keyword evidence="2" id="KW-0539">Nucleus</keyword>
<reference evidence="4" key="1">
    <citation type="submission" date="2013-07" db="EMBL/GenBank/DDBJ databases">
        <title>The Genome Sequence of Cryptococcus dejecticola CBS10117.</title>
        <authorList>
            <consortium name="The Broad Institute Genome Sequencing Platform"/>
            <person name="Cuomo C."/>
            <person name="Litvintseva A."/>
            <person name="Chen Y."/>
            <person name="Heitman J."/>
            <person name="Sun S."/>
            <person name="Springer D."/>
            <person name="Dromer F."/>
            <person name="Young S.K."/>
            <person name="Zeng Q."/>
            <person name="Gargeya S."/>
            <person name="Fitzgerald M."/>
            <person name="Abouelleil A."/>
            <person name="Alvarado L."/>
            <person name="Berlin A.M."/>
            <person name="Chapman S.B."/>
            <person name="Dewar J."/>
            <person name="Goldberg J."/>
            <person name="Griggs A."/>
            <person name="Gujja S."/>
            <person name="Hansen M."/>
            <person name="Howarth C."/>
            <person name="Imamovic A."/>
            <person name="Larimer J."/>
            <person name="McCowan C."/>
            <person name="Murphy C."/>
            <person name="Pearson M."/>
            <person name="Priest M."/>
            <person name="Roberts A."/>
            <person name="Saif S."/>
            <person name="Shea T."/>
            <person name="Sykes S."/>
            <person name="Wortman J."/>
            <person name="Nusbaum C."/>
            <person name="Birren B."/>
        </authorList>
    </citation>
    <scope>NUCLEOTIDE SEQUENCE [LARGE SCALE GENOMIC DNA]</scope>
    <source>
        <strain evidence="4">CBS 10117</strain>
    </source>
</reference>
<evidence type="ECO:0000256" key="2">
    <source>
        <dbReference type="ARBA" id="ARBA00023242"/>
    </source>
</evidence>
<organism evidence="4">
    <name type="scientific">Kwoniella dejecticola CBS 10117</name>
    <dbReference type="NCBI Taxonomy" id="1296121"/>
    <lineage>
        <taxon>Eukaryota</taxon>
        <taxon>Fungi</taxon>
        <taxon>Dikarya</taxon>
        <taxon>Basidiomycota</taxon>
        <taxon>Agaricomycotina</taxon>
        <taxon>Tremellomycetes</taxon>
        <taxon>Tremellales</taxon>
        <taxon>Cryptococcaceae</taxon>
        <taxon>Kwoniella</taxon>
    </lineage>
</organism>
<feature type="region of interest" description="Disordered" evidence="3">
    <location>
        <begin position="179"/>
        <end position="200"/>
    </location>
</feature>